<protein>
    <submittedName>
        <fullName evidence="9">NADH-quinone oxidoreductase subunit M</fullName>
    </submittedName>
</protein>
<evidence type="ECO:0000256" key="7">
    <source>
        <dbReference type="SAM" id="Phobius"/>
    </source>
</evidence>
<dbReference type="GO" id="GO:0048039">
    <property type="term" value="F:ubiquinone binding"/>
    <property type="evidence" value="ECO:0007669"/>
    <property type="project" value="TreeGrafter"/>
</dbReference>
<dbReference type="Pfam" id="PF00361">
    <property type="entry name" value="Proton_antipo_M"/>
    <property type="match status" value="1"/>
</dbReference>
<feature type="transmembrane region" description="Helical" evidence="7">
    <location>
        <begin position="115"/>
        <end position="148"/>
    </location>
</feature>
<dbReference type="Proteomes" id="UP000070186">
    <property type="component" value="Unassembled WGS sequence"/>
</dbReference>
<dbReference type="EMBL" id="LODL01000010">
    <property type="protein sequence ID" value="KXB31657.1"/>
    <property type="molecule type" value="Genomic_DNA"/>
</dbReference>
<comment type="similarity">
    <text evidence="2">Belongs to the complex I subunit 4 family.</text>
</comment>
<keyword evidence="3 6" id="KW-0812">Transmembrane</keyword>
<comment type="caution">
    <text evidence="9">The sequence shown here is derived from an EMBL/GenBank/DDBJ whole genome shotgun (WGS) entry which is preliminary data.</text>
</comment>
<organism evidence="9 10">
    <name type="scientific">Dechloromonas denitrificans</name>
    <dbReference type="NCBI Taxonomy" id="281362"/>
    <lineage>
        <taxon>Bacteria</taxon>
        <taxon>Pseudomonadati</taxon>
        <taxon>Pseudomonadota</taxon>
        <taxon>Betaproteobacteria</taxon>
        <taxon>Rhodocyclales</taxon>
        <taxon>Azonexaceae</taxon>
        <taxon>Dechloromonas</taxon>
    </lineage>
</organism>
<feature type="transmembrane region" description="Helical" evidence="7">
    <location>
        <begin position="80"/>
        <end position="103"/>
    </location>
</feature>
<dbReference type="GO" id="GO:0042773">
    <property type="term" value="P:ATP synthesis coupled electron transport"/>
    <property type="evidence" value="ECO:0007669"/>
    <property type="project" value="InterPro"/>
</dbReference>
<reference evidence="9 10" key="1">
    <citation type="submission" date="2015-12" db="EMBL/GenBank/DDBJ databases">
        <title>Nitrous oxide reduction kinetics distinguish bacteria harboring typical versus atypical NosZ.</title>
        <authorList>
            <person name="Yoon S."/>
            <person name="Nissen S."/>
            <person name="Park D."/>
            <person name="Sanford R.A."/>
            <person name="Loeffler F.E."/>
        </authorList>
    </citation>
    <scope>NUCLEOTIDE SEQUENCE [LARGE SCALE GENOMIC DNA]</scope>
    <source>
        <strain evidence="9 10">ATCC BAA-841</strain>
    </source>
</reference>
<evidence type="ECO:0000256" key="2">
    <source>
        <dbReference type="ARBA" id="ARBA00009025"/>
    </source>
</evidence>
<feature type="transmembrane region" description="Helical" evidence="7">
    <location>
        <begin position="272"/>
        <end position="291"/>
    </location>
</feature>
<proteinExistence type="inferred from homology"/>
<evidence type="ECO:0000256" key="4">
    <source>
        <dbReference type="ARBA" id="ARBA00022989"/>
    </source>
</evidence>
<dbReference type="STRING" id="281362.AT959_04650"/>
<sequence>MKLPLLSLLVFLPLLGAGLLWLLPARATRWLTAASMLATLALGVAALVAYQPAGARFQLLEQASWIASLNVHYRLGVDGLSILFLPATALLFLGSLVACWNVVQTSARLHYSLLLLLQTAILGIFCALDTVLFFVFWELTLVPLYFLLGRWGVSSSSPQAAARYFLLMLAGGIPLLLAFVLLAASQPVPTFDLTVLLDAQLPRSTQTAVFLLCLLGFGVKVPLVPMHTWLPQFALAAPGSLTALLLGLKLGAFGLIRFAVPLAPAAAQDMHWLLAGLGTVAILYGAVGMLAQTNLRVGLAYASICHVGLAVLGLASFTAQGTQGAVSLLLSFSVATGGAFLLLEFLRQRTGSTDIHALGGAAKTMPLLATGFLICGLAGVGMPGTSSFPGEFLLIIAALHSHTGAGMAALFGLSIAAGGFLALYRKAFFGPVTRPEVSQAQDLRPREWAVLVALIVMIVAIGIYPGPWIEIVRPAAEAWAAGLAR</sequence>
<dbReference type="InterPro" id="IPR003918">
    <property type="entry name" value="NADH_UbQ_OxRdtase"/>
</dbReference>
<evidence type="ECO:0000313" key="10">
    <source>
        <dbReference type="Proteomes" id="UP000070186"/>
    </source>
</evidence>
<dbReference type="GO" id="GO:0016020">
    <property type="term" value="C:membrane"/>
    <property type="evidence" value="ECO:0007669"/>
    <property type="project" value="UniProtKB-SubCell"/>
</dbReference>
<keyword evidence="4 7" id="KW-1133">Transmembrane helix</keyword>
<evidence type="ECO:0000256" key="3">
    <source>
        <dbReference type="ARBA" id="ARBA00022692"/>
    </source>
</evidence>
<dbReference type="PANTHER" id="PTHR43507">
    <property type="entry name" value="NADH-UBIQUINONE OXIDOREDUCTASE CHAIN 4"/>
    <property type="match status" value="1"/>
</dbReference>
<dbReference type="GO" id="GO:0008137">
    <property type="term" value="F:NADH dehydrogenase (ubiquinone) activity"/>
    <property type="evidence" value="ECO:0007669"/>
    <property type="project" value="InterPro"/>
</dbReference>
<comment type="subcellular location">
    <subcellularLocation>
        <location evidence="1">Endomembrane system</location>
        <topology evidence="1">Multi-pass membrane protein</topology>
    </subcellularLocation>
    <subcellularLocation>
        <location evidence="6">Membrane</location>
        <topology evidence="6">Multi-pass membrane protein</topology>
    </subcellularLocation>
</comment>
<evidence type="ECO:0000259" key="8">
    <source>
        <dbReference type="Pfam" id="PF00361"/>
    </source>
</evidence>
<dbReference type="AlphaFoldDB" id="A0A133XL49"/>
<dbReference type="NCBIfam" id="TIGR01972">
    <property type="entry name" value="NDH_I_M"/>
    <property type="match status" value="1"/>
</dbReference>
<dbReference type="InterPro" id="IPR010227">
    <property type="entry name" value="NADH_Q_OxRdtase_chainM/4"/>
</dbReference>
<dbReference type="GO" id="GO:0012505">
    <property type="term" value="C:endomembrane system"/>
    <property type="evidence" value="ECO:0007669"/>
    <property type="project" value="UniProtKB-SubCell"/>
</dbReference>
<evidence type="ECO:0000256" key="1">
    <source>
        <dbReference type="ARBA" id="ARBA00004127"/>
    </source>
</evidence>
<dbReference type="InterPro" id="IPR001750">
    <property type="entry name" value="ND/Mrp_TM"/>
</dbReference>
<gene>
    <name evidence="9" type="ORF">AT959_04650</name>
</gene>
<feature type="transmembrane region" description="Helical" evidence="7">
    <location>
        <begin position="37"/>
        <end position="59"/>
    </location>
</feature>
<dbReference type="GO" id="GO:0003954">
    <property type="term" value="F:NADH dehydrogenase activity"/>
    <property type="evidence" value="ECO:0007669"/>
    <property type="project" value="TreeGrafter"/>
</dbReference>
<feature type="transmembrane region" description="Helical" evidence="7">
    <location>
        <begin position="405"/>
        <end position="424"/>
    </location>
</feature>
<name>A0A133XL49_9RHOO</name>
<dbReference type="PRINTS" id="PR01437">
    <property type="entry name" value="NUOXDRDTASE4"/>
</dbReference>
<evidence type="ECO:0000256" key="6">
    <source>
        <dbReference type="RuleBase" id="RU000320"/>
    </source>
</evidence>
<feature type="transmembrane region" description="Helical" evidence="7">
    <location>
        <begin position="204"/>
        <end position="223"/>
    </location>
</feature>
<feature type="transmembrane region" description="Helical" evidence="7">
    <location>
        <begin position="367"/>
        <end position="385"/>
    </location>
</feature>
<evidence type="ECO:0000256" key="5">
    <source>
        <dbReference type="ARBA" id="ARBA00023136"/>
    </source>
</evidence>
<keyword evidence="5 7" id="KW-0472">Membrane</keyword>
<feature type="transmembrane region" description="Helical" evidence="7">
    <location>
        <begin position="160"/>
        <end position="184"/>
    </location>
</feature>
<feature type="transmembrane region" description="Helical" evidence="7">
    <location>
        <begin position="298"/>
        <end position="319"/>
    </location>
</feature>
<accession>A0A133XL49</accession>
<keyword evidence="10" id="KW-1185">Reference proteome</keyword>
<feature type="transmembrane region" description="Helical" evidence="7">
    <location>
        <begin position="325"/>
        <end position="346"/>
    </location>
</feature>
<dbReference type="RefSeq" id="WP_066881103.1">
    <property type="nucleotide sequence ID" value="NZ_LODL01000010.1"/>
</dbReference>
<dbReference type="PANTHER" id="PTHR43507:SF1">
    <property type="entry name" value="NADH-UBIQUINONE OXIDOREDUCTASE CHAIN 4"/>
    <property type="match status" value="1"/>
</dbReference>
<feature type="transmembrane region" description="Helical" evidence="7">
    <location>
        <begin position="448"/>
        <end position="469"/>
    </location>
</feature>
<feature type="transmembrane region" description="Helical" evidence="7">
    <location>
        <begin position="235"/>
        <end position="260"/>
    </location>
</feature>
<dbReference type="GO" id="GO:0015990">
    <property type="term" value="P:electron transport coupled proton transport"/>
    <property type="evidence" value="ECO:0007669"/>
    <property type="project" value="TreeGrafter"/>
</dbReference>
<evidence type="ECO:0000313" key="9">
    <source>
        <dbReference type="EMBL" id="KXB31657.1"/>
    </source>
</evidence>
<feature type="domain" description="NADH:quinone oxidoreductase/Mrp antiporter transmembrane" evidence="8">
    <location>
        <begin position="128"/>
        <end position="411"/>
    </location>
</feature>